<dbReference type="OrthoDB" id="2307576at2759"/>
<organism evidence="1 2">
    <name type="scientific">Rhizophagus irregularis</name>
    <dbReference type="NCBI Taxonomy" id="588596"/>
    <lineage>
        <taxon>Eukaryota</taxon>
        <taxon>Fungi</taxon>
        <taxon>Fungi incertae sedis</taxon>
        <taxon>Mucoromycota</taxon>
        <taxon>Glomeromycotina</taxon>
        <taxon>Glomeromycetes</taxon>
        <taxon>Glomerales</taxon>
        <taxon>Glomeraceae</taxon>
        <taxon>Rhizophagus</taxon>
    </lineage>
</organism>
<name>A0A915YRW5_9GLOM</name>
<gene>
    <name evidence="1" type="ORF">CHRIB12_LOCUS2226</name>
</gene>
<sequence length="85" mass="9854">MCCLEPSLTTMSCKRRELTIFERGEVIGAWKCGIRGDETLPPRTGRPPKMTERDGRHLIRILKKDRKMTLQELHENFVDSTSTHN</sequence>
<evidence type="ECO:0000313" key="1">
    <source>
        <dbReference type="EMBL" id="CAB5321329.1"/>
    </source>
</evidence>
<reference evidence="1" key="1">
    <citation type="submission" date="2020-05" db="EMBL/GenBank/DDBJ databases">
        <authorList>
            <person name="Rincon C."/>
            <person name="Sanders R I."/>
            <person name="Robbins C."/>
            <person name="Chaturvedi A."/>
        </authorList>
    </citation>
    <scope>NUCLEOTIDE SEQUENCE</scope>
    <source>
        <strain evidence="1">CHB12</strain>
    </source>
</reference>
<proteinExistence type="predicted"/>
<dbReference type="Proteomes" id="UP000684084">
    <property type="component" value="Unassembled WGS sequence"/>
</dbReference>
<dbReference type="AlphaFoldDB" id="A0A915YRW5"/>
<comment type="caution">
    <text evidence="1">The sequence shown here is derived from an EMBL/GenBank/DDBJ whole genome shotgun (WGS) entry which is preliminary data.</text>
</comment>
<evidence type="ECO:0000313" key="2">
    <source>
        <dbReference type="Proteomes" id="UP000684084"/>
    </source>
</evidence>
<accession>A0A915YRW5</accession>
<dbReference type="EMBL" id="CAGKOT010000003">
    <property type="protein sequence ID" value="CAB5321329.1"/>
    <property type="molecule type" value="Genomic_DNA"/>
</dbReference>
<protein>
    <submittedName>
        <fullName evidence="1">Uncharacterized protein</fullName>
    </submittedName>
</protein>